<proteinExistence type="predicted"/>
<organism evidence="1 2">
    <name type="scientific">Macroventuria anomochaeta</name>
    <dbReference type="NCBI Taxonomy" id="301207"/>
    <lineage>
        <taxon>Eukaryota</taxon>
        <taxon>Fungi</taxon>
        <taxon>Dikarya</taxon>
        <taxon>Ascomycota</taxon>
        <taxon>Pezizomycotina</taxon>
        <taxon>Dothideomycetes</taxon>
        <taxon>Pleosporomycetidae</taxon>
        <taxon>Pleosporales</taxon>
        <taxon>Pleosporineae</taxon>
        <taxon>Didymellaceae</taxon>
        <taxon>Macroventuria</taxon>
    </lineage>
</organism>
<comment type="caution">
    <text evidence="1">The sequence shown here is derived from an EMBL/GenBank/DDBJ whole genome shotgun (WGS) entry which is preliminary data.</text>
</comment>
<evidence type="ECO:0000313" key="2">
    <source>
        <dbReference type="Proteomes" id="UP000799754"/>
    </source>
</evidence>
<sequence length="413" mass="46055">MIDEVLVHISTPATRQNDELFRSLANAYTAFQPYQVHRDESARKRKRIDHAASPDPDAYLTRGGKSVIRDPANSSVLTGSKESYGSFPSNLSSDERHQDQGSAQVDDDTMRPIGRLAQLDRSYLTWRKCATPKSSFTRSQREPQTSADGAEDADTGFIEDSQSALQALQSQLQDTYSTTSENTSEDEQCQDDNAGNAVEHSSRKLSPVLSQSGQLDGEVQLPAPVEDHVQADLGRSLSREPTDLSMHTTRASQSALDTISDRPDFSELPTDVFPCGPAISVACPGTLPSQITKHLAAIKTRNLSRFRPLKTRRNLDADERGYWHVDCTQWSPKIQQDFWSSLHEHVRSGRIGWGATLHRDPESGQTLGLVRLYCWGEVVEHMWLLLWLCSEGKLFNSRSKWIDANAVAVVEMQ</sequence>
<name>A0ACB6S077_9PLEO</name>
<accession>A0ACB6S077</accession>
<dbReference type="EMBL" id="MU006719">
    <property type="protein sequence ID" value="KAF2626804.1"/>
    <property type="molecule type" value="Genomic_DNA"/>
</dbReference>
<gene>
    <name evidence="1" type="ORF">BU25DRAFT_411334</name>
</gene>
<evidence type="ECO:0000313" key="1">
    <source>
        <dbReference type="EMBL" id="KAF2626804.1"/>
    </source>
</evidence>
<reference evidence="1" key="1">
    <citation type="journal article" date="2020" name="Stud. Mycol.">
        <title>101 Dothideomycetes genomes: a test case for predicting lifestyles and emergence of pathogens.</title>
        <authorList>
            <person name="Haridas S."/>
            <person name="Albert R."/>
            <person name="Binder M."/>
            <person name="Bloem J."/>
            <person name="Labutti K."/>
            <person name="Salamov A."/>
            <person name="Andreopoulos B."/>
            <person name="Baker S."/>
            <person name="Barry K."/>
            <person name="Bills G."/>
            <person name="Bluhm B."/>
            <person name="Cannon C."/>
            <person name="Castanera R."/>
            <person name="Culley D."/>
            <person name="Daum C."/>
            <person name="Ezra D."/>
            <person name="Gonzalez J."/>
            <person name="Henrissat B."/>
            <person name="Kuo A."/>
            <person name="Liang C."/>
            <person name="Lipzen A."/>
            <person name="Lutzoni F."/>
            <person name="Magnuson J."/>
            <person name="Mondo S."/>
            <person name="Nolan M."/>
            <person name="Ohm R."/>
            <person name="Pangilinan J."/>
            <person name="Park H.-J."/>
            <person name="Ramirez L."/>
            <person name="Alfaro M."/>
            <person name="Sun H."/>
            <person name="Tritt A."/>
            <person name="Yoshinaga Y."/>
            <person name="Zwiers L.-H."/>
            <person name="Turgeon B."/>
            <person name="Goodwin S."/>
            <person name="Spatafora J."/>
            <person name="Crous P."/>
            <person name="Grigoriev I."/>
        </authorList>
    </citation>
    <scope>NUCLEOTIDE SEQUENCE</scope>
    <source>
        <strain evidence="1">CBS 525.71</strain>
    </source>
</reference>
<protein>
    <submittedName>
        <fullName evidence="1">Uncharacterized protein</fullName>
    </submittedName>
</protein>
<keyword evidence="2" id="KW-1185">Reference proteome</keyword>
<dbReference type="Proteomes" id="UP000799754">
    <property type="component" value="Unassembled WGS sequence"/>
</dbReference>